<dbReference type="RefSeq" id="WP_311241423.1">
    <property type="nucleotide sequence ID" value="NZ_BAABDY010000009.1"/>
</dbReference>
<comment type="caution">
    <text evidence="1">The sequence shown here is derived from an EMBL/GenBank/DDBJ whole genome shotgun (WGS) entry which is preliminary data.</text>
</comment>
<gene>
    <name evidence="1" type="ORF">NC662_20460</name>
</gene>
<dbReference type="Proteomes" id="UP001248536">
    <property type="component" value="Unassembled WGS sequence"/>
</dbReference>
<keyword evidence="2" id="KW-1185">Reference proteome</keyword>
<name>A0ABU2F6B1_HALAR</name>
<proteinExistence type="predicted"/>
<evidence type="ECO:0000313" key="2">
    <source>
        <dbReference type="Proteomes" id="UP001248536"/>
    </source>
</evidence>
<reference evidence="1 2" key="1">
    <citation type="submission" date="2022-06" db="EMBL/GenBank/DDBJ databases">
        <title>Haloarcula sp. a new haloarchaeum isolate from saline soil.</title>
        <authorList>
            <person name="Strakova D."/>
            <person name="Galisteo C."/>
            <person name="Sanchez-Porro C."/>
            <person name="Ventosa A."/>
        </authorList>
    </citation>
    <scope>NUCLEOTIDE SEQUENCE [LARGE SCALE GENOMIC DNA]</scope>
    <source>
        <strain evidence="1 2">JCM 15760</strain>
    </source>
</reference>
<accession>A0ABU2F6B1</accession>
<evidence type="ECO:0000313" key="1">
    <source>
        <dbReference type="EMBL" id="MDS0256074.1"/>
    </source>
</evidence>
<dbReference type="EMBL" id="JAMQCP010000007">
    <property type="protein sequence ID" value="MDS0256074.1"/>
    <property type="molecule type" value="Genomic_DNA"/>
</dbReference>
<organism evidence="1 2">
    <name type="scientific">Haloarcula argentinensis</name>
    <dbReference type="NCBI Taxonomy" id="43776"/>
    <lineage>
        <taxon>Archaea</taxon>
        <taxon>Methanobacteriati</taxon>
        <taxon>Methanobacteriota</taxon>
        <taxon>Stenosarchaea group</taxon>
        <taxon>Halobacteria</taxon>
        <taxon>Halobacteriales</taxon>
        <taxon>Haloarculaceae</taxon>
        <taxon>Haloarcula</taxon>
    </lineage>
</organism>
<protein>
    <submittedName>
        <fullName evidence="1">Uncharacterized protein</fullName>
    </submittedName>
</protein>
<sequence length="293" mass="32400">MSGTGHIPTPEGGAMDIYVDGERAEFRDGYREGAEVIHRHEDGVLSVFVTGEERLGITNVSGEYWDDSGEAFDADGDVVNFEHRHTDGDSPLVFEAEGDYSYTVEIRSVGDGSGTGQSNDRGLYEKYDVQGEHGEPVRGAFVLEPADDPAAREAVRTYAAETDNDALAEDLRDWVNRYLPVGDTETSGQYEECDICGCVIDTFDAGYFKSKDDETFRHRICHEEGEPPDGYVWEWEDDGSNKACHNHQFNCGHSVYCPPNERPQLCPECNPIEHVNGSWQHENASAGSGDADD</sequence>